<evidence type="ECO:0008006" key="3">
    <source>
        <dbReference type="Google" id="ProtNLM"/>
    </source>
</evidence>
<gene>
    <name evidence="1" type="ORF">GJJ64_10615</name>
</gene>
<dbReference type="Proteomes" id="UP000462931">
    <property type="component" value="Unassembled WGS sequence"/>
</dbReference>
<evidence type="ECO:0000313" key="1">
    <source>
        <dbReference type="EMBL" id="MRX47645.1"/>
    </source>
</evidence>
<comment type="caution">
    <text evidence="1">The sequence shown here is derived from an EMBL/GenBank/DDBJ whole genome shotgun (WGS) entry which is preliminary data.</text>
</comment>
<reference evidence="1 2" key="1">
    <citation type="submission" date="2019-11" db="EMBL/GenBank/DDBJ databases">
        <authorList>
            <person name="Cheng Q."/>
            <person name="Yang Z."/>
        </authorList>
    </citation>
    <scope>NUCLEOTIDE SEQUENCE [LARGE SCALE GENOMIC DNA]</scope>
    <source>
        <strain evidence="1 2">HX-22-1</strain>
    </source>
</reference>
<dbReference type="EMBL" id="WKJI01000002">
    <property type="protein sequence ID" value="MRX47645.1"/>
    <property type="molecule type" value="Genomic_DNA"/>
</dbReference>
<accession>A0A7K0FQ94</accession>
<protein>
    <recommendedName>
        <fullName evidence="3">PIN domain-containing protein</fullName>
    </recommendedName>
</protein>
<name>A0A7K0FQ94_9SPHI</name>
<evidence type="ECO:0000313" key="2">
    <source>
        <dbReference type="Proteomes" id="UP000462931"/>
    </source>
</evidence>
<dbReference type="AlphaFoldDB" id="A0A7K0FQ94"/>
<proteinExistence type="predicted"/>
<organism evidence="1 2">
    <name type="scientific">Pedobacter puniceum</name>
    <dbReference type="NCBI Taxonomy" id="2666136"/>
    <lineage>
        <taxon>Bacteria</taxon>
        <taxon>Pseudomonadati</taxon>
        <taxon>Bacteroidota</taxon>
        <taxon>Sphingobacteriia</taxon>
        <taxon>Sphingobacteriales</taxon>
        <taxon>Sphingobacteriaceae</taxon>
        <taxon>Pedobacter</taxon>
    </lineage>
</organism>
<keyword evidence="2" id="KW-1185">Reference proteome</keyword>
<sequence length="157" mass="18011">MSGNILIFSKIFPNKKVVLEIVADEITRHPKLKVYMNQLIQLKQITEIPLPQKPEILKEFASLKKTKGPGESACMAMARFSKDIIASNNWKDIKAYCEIHQIEYLSTMDFIYEAYQSKILSLAKCDLMIHNLITAKQPAKLPCKNLEEYCKKNGLTF</sequence>